<reference evidence="2 3" key="1">
    <citation type="submission" date="2016-10" db="EMBL/GenBank/DDBJ databases">
        <title>Complete Genome Sequence of Bacillus Phage BCP12.</title>
        <authorList>
            <person name="Ghosh K."/>
            <person name="Kim K.-P."/>
        </authorList>
    </citation>
    <scope>NUCLEOTIDE SEQUENCE [LARGE SCALE GENOMIC DNA]</scope>
</reference>
<evidence type="ECO:0000256" key="1">
    <source>
        <dbReference type="SAM" id="Phobius"/>
    </source>
</evidence>
<evidence type="ECO:0000313" key="2">
    <source>
        <dbReference type="EMBL" id="AQN32438.1"/>
    </source>
</evidence>
<dbReference type="EMBL" id="KX987999">
    <property type="protein sequence ID" value="AQN32438.1"/>
    <property type="molecule type" value="Genomic_DNA"/>
</dbReference>
<organism evidence="2 3">
    <name type="scientific">Bacillus phage BCP12</name>
    <dbReference type="NCBI Taxonomy" id="1913122"/>
    <lineage>
        <taxon>Viruses</taxon>
        <taxon>Duplodnaviria</taxon>
        <taxon>Heunggongvirae</taxon>
        <taxon>Uroviricota</taxon>
        <taxon>Caudoviricetes</taxon>
        <taxon>Herelleviridae</taxon>
        <taxon>Bastillevirinae</taxon>
        <taxon>Tsarbombavirus</taxon>
        <taxon>Tsarbombavirus BCP78</taxon>
    </lineage>
</organism>
<sequence length="90" mass="9968">MKPLQKAFVLGLVSKRSDTMLTDFLEALMKILLITCIILLPISAIGMYYEWKDCHDRGGELVGTGEYTTTVNMAGKVPVPSTIENKECSK</sequence>
<keyword evidence="1" id="KW-0472">Membrane</keyword>
<accession>A0A2S0CSJ4</accession>
<dbReference type="Proteomes" id="UP000246806">
    <property type="component" value="Genome"/>
</dbReference>
<protein>
    <submittedName>
        <fullName evidence="2">Uncharacterized protein</fullName>
    </submittedName>
</protein>
<keyword evidence="1" id="KW-1133">Transmembrane helix</keyword>
<evidence type="ECO:0000313" key="3">
    <source>
        <dbReference type="Proteomes" id="UP000246806"/>
    </source>
</evidence>
<keyword evidence="1" id="KW-0812">Transmembrane</keyword>
<gene>
    <name evidence="2" type="ORF">BCP12_015</name>
</gene>
<feature type="transmembrane region" description="Helical" evidence="1">
    <location>
        <begin position="27"/>
        <end position="49"/>
    </location>
</feature>
<proteinExistence type="predicted"/>
<name>A0A2S0CSJ4_9CAUD</name>